<sequence length="288" mass="32965">MIALKINGPRYELVGKTVTLYTAFVLPAGLTLDDIEINWYKNNVHVPQLPIEDPFELNLWDVGYPAAGTFYATITNKKSGEITKSNEIELEIGVIPRRVILDISSRELIYADIGETVSLRPSCRVEPTYAVRDCRWYRNGVELSNDEDIDITIDSSDKFGTYMLKSIATCEGAYIPASEELLVEIKPRGGVLQCPFIYDNDLNAYLPYGGGRNESYMWIGWWVWDEIREAVRLGEDWTLDINNSRYKYKCELQKVADLLSKYHEVEIQESRNGYILGRKDLLYVPPVP</sequence>
<dbReference type="EMBL" id="HM071924">
    <property type="protein sequence ID" value="ADI55501.1"/>
    <property type="molecule type" value="Genomic_DNA"/>
</dbReference>
<dbReference type="GeneID" id="9384596"/>
<dbReference type="RefSeq" id="YP_003734322.1">
    <property type="nucleotide sequence ID" value="NC_014260.1"/>
</dbReference>
<proteinExistence type="predicted"/>
<reference evidence="1 2" key="1">
    <citation type="journal article" date="2011" name="Arch. Virol.">
        <title>The complete genome sequence of a novel T4-like bacteriophage, IME08.</title>
        <authorList>
            <person name="Jiang H."/>
            <person name="Jiang X."/>
            <person name="Wang S."/>
            <person name="Li C."/>
            <person name="Chen B."/>
            <person name="An X."/>
            <person name="Mi Z."/>
            <person name="Chen J."/>
            <person name="Tong Y."/>
        </authorList>
    </citation>
    <scope>NUCLEOTIDE SEQUENCE [LARGE SCALE GENOMIC DNA]</scope>
</reference>
<keyword evidence="2" id="KW-1185">Reference proteome</keyword>
<gene>
    <name evidence="1" type="primary">hoc</name>
</gene>
<name>D7RMI5_9CAUD</name>
<organism evidence="1 2">
    <name type="scientific">Escherichia phage IME08</name>
    <dbReference type="NCBI Taxonomy" id="698728"/>
    <lineage>
        <taxon>Viruses</taxon>
        <taxon>Duplodnaviria</taxon>
        <taxon>Heunggongvirae</taxon>
        <taxon>Uroviricota</taxon>
        <taxon>Caudoviricetes</taxon>
        <taxon>Pantevenvirales</taxon>
        <taxon>Straboviridae</taxon>
        <taxon>Tevenvirinae</taxon>
        <taxon>Dhakavirus</taxon>
        <taxon>Dhakavirus ime08</taxon>
    </lineage>
</organism>
<protein>
    <submittedName>
        <fullName evidence="1">Hoc head outer capsid protein</fullName>
    </submittedName>
</protein>
<dbReference type="OrthoDB" id="20925at10239"/>
<evidence type="ECO:0000313" key="1">
    <source>
        <dbReference type="EMBL" id="ADI55501.1"/>
    </source>
</evidence>
<dbReference type="KEGG" id="vg:9384596"/>
<reference evidence="1 2" key="2">
    <citation type="journal article" date="2011" name="Virol. J.">
        <title>Sequence characteristics of T4-like bacteriophage IME08 benome termini revealed by high throughput sequencing.</title>
        <authorList>
            <person name="Jiang X."/>
            <person name="Jiang H."/>
            <person name="Li C."/>
            <person name="Wang S."/>
            <person name="Mi Z."/>
            <person name="An X."/>
            <person name="Chen J."/>
            <person name="Tong Y."/>
        </authorList>
    </citation>
    <scope>NUCLEOTIDE SEQUENCE [LARGE SCALE GENOMIC DNA]</scope>
</reference>
<accession>D7RMI5</accession>
<evidence type="ECO:0000313" key="2">
    <source>
        <dbReference type="Proteomes" id="UP000201129"/>
    </source>
</evidence>
<dbReference type="Proteomes" id="UP000201129">
    <property type="component" value="Segment"/>
</dbReference>